<name>A0ABQ9J4D2_9CUCU</name>
<dbReference type="EMBL" id="JAPWTJ010001292">
    <property type="protein sequence ID" value="KAJ8972855.1"/>
    <property type="molecule type" value="Genomic_DNA"/>
</dbReference>
<gene>
    <name evidence="1" type="ORF">NQ317_010279</name>
</gene>
<organism evidence="1 2">
    <name type="scientific">Molorchus minor</name>
    <dbReference type="NCBI Taxonomy" id="1323400"/>
    <lineage>
        <taxon>Eukaryota</taxon>
        <taxon>Metazoa</taxon>
        <taxon>Ecdysozoa</taxon>
        <taxon>Arthropoda</taxon>
        <taxon>Hexapoda</taxon>
        <taxon>Insecta</taxon>
        <taxon>Pterygota</taxon>
        <taxon>Neoptera</taxon>
        <taxon>Endopterygota</taxon>
        <taxon>Coleoptera</taxon>
        <taxon>Polyphaga</taxon>
        <taxon>Cucujiformia</taxon>
        <taxon>Chrysomeloidea</taxon>
        <taxon>Cerambycidae</taxon>
        <taxon>Lamiinae</taxon>
        <taxon>Monochamini</taxon>
        <taxon>Molorchus</taxon>
    </lineage>
</organism>
<keyword evidence="2" id="KW-1185">Reference proteome</keyword>
<evidence type="ECO:0000313" key="2">
    <source>
        <dbReference type="Proteomes" id="UP001162164"/>
    </source>
</evidence>
<accession>A0ABQ9J4D2</accession>
<proteinExistence type="predicted"/>
<sequence length="131" mass="15028">MDETTLKAFAARSEFIGHLESDINKNNADELYISGEYYVTKPAHPEPYVLLQSLEQTVHSLENKFKSKSEDLKNAEYAKYQLEERIRLLKGHASAQELSPETKDMPEKIKSEKGVALKVGEFYEILEFEEA</sequence>
<protein>
    <submittedName>
        <fullName evidence="1">Uncharacterized protein</fullName>
    </submittedName>
</protein>
<dbReference type="Proteomes" id="UP001162164">
    <property type="component" value="Unassembled WGS sequence"/>
</dbReference>
<evidence type="ECO:0000313" key="1">
    <source>
        <dbReference type="EMBL" id="KAJ8972855.1"/>
    </source>
</evidence>
<comment type="caution">
    <text evidence="1">The sequence shown here is derived from an EMBL/GenBank/DDBJ whole genome shotgun (WGS) entry which is preliminary data.</text>
</comment>
<reference evidence="1" key="1">
    <citation type="journal article" date="2023" name="Insect Mol. Biol.">
        <title>Genome sequencing provides insights into the evolution of gene families encoding plant cell wall-degrading enzymes in longhorned beetles.</title>
        <authorList>
            <person name="Shin N.R."/>
            <person name="Okamura Y."/>
            <person name="Kirsch R."/>
            <person name="Pauchet Y."/>
        </authorList>
    </citation>
    <scope>NUCLEOTIDE SEQUENCE</scope>
    <source>
        <strain evidence="1">MMC_N1</strain>
    </source>
</reference>